<evidence type="ECO:0000256" key="2">
    <source>
        <dbReference type="ARBA" id="ARBA00023121"/>
    </source>
</evidence>
<feature type="chain" id="PRO_5035868196" description="Bifunctional inhibitor/plant lipid transfer protein/seed storage helical domain-containing protein" evidence="3">
    <location>
        <begin position="30"/>
        <end position="224"/>
    </location>
</feature>
<organism evidence="4 5">
    <name type="scientific">Panicum virgatum</name>
    <name type="common">Blackwell switchgrass</name>
    <dbReference type="NCBI Taxonomy" id="38727"/>
    <lineage>
        <taxon>Eukaryota</taxon>
        <taxon>Viridiplantae</taxon>
        <taxon>Streptophyta</taxon>
        <taxon>Embryophyta</taxon>
        <taxon>Tracheophyta</taxon>
        <taxon>Spermatophyta</taxon>
        <taxon>Magnoliopsida</taxon>
        <taxon>Liliopsida</taxon>
        <taxon>Poales</taxon>
        <taxon>Poaceae</taxon>
        <taxon>PACMAD clade</taxon>
        <taxon>Panicoideae</taxon>
        <taxon>Panicodae</taxon>
        <taxon>Paniceae</taxon>
        <taxon>Panicinae</taxon>
        <taxon>Panicum</taxon>
        <taxon>Panicum sect. Hiantes</taxon>
    </lineage>
</organism>
<dbReference type="EMBL" id="CM029044">
    <property type="protein sequence ID" value="KAG2607292.1"/>
    <property type="molecule type" value="Genomic_DNA"/>
</dbReference>
<dbReference type="InterPro" id="IPR033872">
    <property type="entry name" value="nsLTP2"/>
</dbReference>
<comment type="caution">
    <text evidence="4">The sequence shown here is derived from an EMBL/GenBank/DDBJ whole genome shotgun (WGS) entry which is preliminary data.</text>
</comment>
<evidence type="ECO:0000313" key="4">
    <source>
        <dbReference type="EMBL" id="KAG2607292.1"/>
    </source>
</evidence>
<dbReference type="PANTHER" id="PTHR33214">
    <property type="entry name" value="BIFUNCTIONAL INHIBITOR/LIPID-TRANSFER PROTEIN/SEED STORAGE 2S ALBUMIN SUPERFAMILY PROTEIN"/>
    <property type="match status" value="1"/>
</dbReference>
<evidence type="ECO:0000313" key="5">
    <source>
        <dbReference type="Proteomes" id="UP000823388"/>
    </source>
</evidence>
<keyword evidence="5" id="KW-1185">Reference proteome</keyword>
<dbReference type="PANTHER" id="PTHR33214:SF43">
    <property type="entry name" value="OS06G0705400 PROTEIN"/>
    <property type="match status" value="1"/>
</dbReference>
<evidence type="ECO:0000256" key="3">
    <source>
        <dbReference type="SAM" id="SignalP"/>
    </source>
</evidence>
<dbReference type="AlphaFoldDB" id="A0A8T0T6G0"/>
<evidence type="ECO:0008006" key="6">
    <source>
        <dbReference type="Google" id="ProtNLM"/>
    </source>
</evidence>
<keyword evidence="1" id="KW-0813">Transport</keyword>
<dbReference type="GO" id="GO:0006869">
    <property type="term" value="P:lipid transport"/>
    <property type="evidence" value="ECO:0007669"/>
    <property type="project" value="InterPro"/>
</dbReference>
<feature type="signal peptide" evidence="3">
    <location>
        <begin position="1"/>
        <end position="29"/>
    </location>
</feature>
<dbReference type="GO" id="GO:0008289">
    <property type="term" value="F:lipid binding"/>
    <property type="evidence" value="ECO:0007669"/>
    <property type="project" value="UniProtKB-KW"/>
</dbReference>
<name>A0A8T0T6G0_PANVG</name>
<keyword evidence="3" id="KW-0732">Signal</keyword>
<evidence type="ECO:0000256" key="1">
    <source>
        <dbReference type="ARBA" id="ARBA00022448"/>
    </source>
</evidence>
<protein>
    <recommendedName>
        <fullName evidence="6">Bifunctional inhibitor/plant lipid transfer protein/seed storage helical domain-containing protein</fullName>
    </recommendedName>
</protein>
<dbReference type="Proteomes" id="UP000823388">
    <property type="component" value="Chromosome 4N"/>
</dbReference>
<accession>A0A8T0T6G0</accession>
<keyword evidence="2" id="KW-0446">Lipid-binding</keyword>
<gene>
    <name evidence="4" type="ORF">PVAP13_4NG236700</name>
</gene>
<sequence length="224" mass="22532">MARSRETILLPGLLLAVLLLAAAPGDADAAAVQGCQPEVLAPTVALFCARGQPAVWCCQALAHSARVGGGAGCLCRLAAEEPLVRAALNATNLLWLYAVCDDIFGDRDRAAAPSACEGGGAPAAVSPVDTSGCATAVLADQMELFCDGGRPSSPIPPCCEAVAGSARMGADGVPCFCHVPLLSSSFGLDRISGLYAACVGSGHGADPNLPVYMCPRPPDANGRA</sequence>
<reference evidence="4" key="1">
    <citation type="submission" date="2020-05" db="EMBL/GenBank/DDBJ databases">
        <title>WGS assembly of Panicum virgatum.</title>
        <authorList>
            <person name="Lovell J.T."/>
            <person name="Jenkins J."/>
            <person name="Shu S."/>
            <person name="Juenger T.E."/>
            <person name="Schmutz J."/>
        </authorList>
    </citation>
    <scope>NUCLEOTIDE SEQUENCE</scope>
    <source>
        <strain evidence="4">AP13</strain>
    </source>
</reference>
<proteinExistence type="predicted"/>